<keyword evidence="2" id="KW-1185">Reference proteome</keyword>
<accession>A0A9J5WB09</accession>
<name>A0A9J5WB09_SOLCO</name>
<proteinExistence type="predicted"/>
<comment type="caution">
    <text evidence="1">The sequence shown here is derived from an EMBL/GenBank/DDBJ whole genome shotgun (WGS) entry which is preliminary data.</text>
</comment>
<dbReference type="EMBL" id="JACXVP010000012">
    <property type="protein sequence ID" value="KAG5572476.1"/>
    <property type="molecule type" value="Genomic_DNA"/>
</dbReference>
<reference evidence="1 2" key="1">
    <citation type="submission" date="2020-09" db="EMBL/GenBank/DDBJ databases">
        <title>De no assembly of potato wild relative species, Solanum commersonii.</title>
        <authorList>
            <person name="Cho K."/>
        </authorList>
    </citation>
    <scope>NUCLEOTIDE SEQUENCE [LARGE SCALE GENOMIC DNA]</scope>
    <source>
        <strain evidence="1">LZ3.2</strain>
        <tissue evidence="1">Leaf</tissue>
    </source>
</reference>
<protein>
    <submittedName>
        <fullName evidence="1">Uncharacterized protein</fullName>
    </submittedName>
</protein>
<sequence length="91" mass="10606">MIPLHRRGLREVRHLHVKVVDNPVSFSIGLTQDFGVNAGFMAKSEQVQDEKCIEELRSKRKKKTQLQFKKSSTMQRQATLKLLKEEVREKS</sequence>
<evidence type="ECO:0000313" key="1">
    <source>
        <dbReference type="EMBL" id="KAG5572476.1"/>
    </source>
</evidence>
<organism evidence="1 2">
    <name type="scientific">Solanum commersonii</name>
    <name type="common">Commerson's wild potato</name>
    <name type="synonym">Commerson's nightshade</name>
    <dbReference type="NCBI Taxonomy" id="4109"/>
    <lineage>
        <taxon>Eukaryota</taxon>
        <taxon>Viridiplantae</taxon>
        <taxon>Streptophyta</taxon>
        <taxon>Embryophyta</taxon>
        <taxon>Tracheophyta</taxon>
        <taxon>Spermatophyta</taxon>
        <taxon>Magnoliopsida</taxon>
        <taxon>eudicotyledons</taxon>
        <taxon>Gunneridae</taxon>
        <taxon>Pentapetalae</taxon>
        <taxon>asterids</taxon>
        <taxon>lamiids</taxon>
        <taxon>Solanales</taxon>
        <taxon>Solanaceae</taxon>
        <taxon>Solanoideae</taxon>
        <taxon>Solaneae</taxon>
        <taxon>Solanum</taxon>
    </lineage>
</organism>
<evidence type="ECO:0000313" key="2">
    <source>
        <dbReference type="Proteomes" id="UP000824120"/>
    </source>
</evidence>
<dbReference type="Proteomes" id="UP000824120">
    <property type="component" value="Chromosome 12"/>
</dbReference>
<gene>
    <name evidence="1" type="ORF">H5410_062242</name>
</gene>
<dbReference type="AlphaFoldDB" id="A0A9J5WB09"/>